<dbReference type="SUPFAM" id="SSF47954">
    <property type="entry name" value="Cyclin-like"/>
    <property type="match status" value="2"/>
</dbReference>
<evidence type="ECO:0000256" key="1">
    <source>
        <dbReference type="ARBA" id="ARBA00006955"/>
    </source>
</evidence>
<evidence type="ECO:0000256" key="6">
    <source>
        <dbReference type="SAM" id="MobiDB-lite"/>
    </source>
</evidence>
<dbReference type="CDD" id="cd20506">
    <property type="entry name" value="CYCLIN_AtCycA-like_rpt2"/>
    <property type="match status" value="1"/>
</dbReference>
<dbReference type="PANTHER" id="PTHR10177">
    <property type="entry name" value="CYCLINS"/>
    <property type="match status" value="1"/>
</dbReference>
<evidence type="ECO:0000256" key="2">
    <source>
        <dbReference type="ARBA" id="ARBA00022618"/>
    </source>
</evidence>
<proteinExistence type="inferred from homology"/>
<keyword evidence="2" id="KW-0132">Cell division</keyword>
<feature type="compositionally biased region" description="Basic and acidic residues" evidence="6">
    <location>
        <begin position="59"/>
        <end position="68"/>
    </location>
</feature>
<feature type="domain" description="Cyclin-like" evidence="7">
    <location>
        <begin position="421"/>
        <end position="511"/>
    </location>
</feature>
<dbReference type="SMART" id="SM01332">
    <property type="entry name" value="Cyclin_C"/>
    <property type="match status" value="1"/>
</dbReference>
<dbReference type="EMBL" id="JAMFTS010000004">
    <property type="protein sequence ID" value="KAJ4768980.1"/>
    <property type="molecule type" value="Genomic_DNA"/>
</dbReference>
<organism evidence="9 10">
    <name type="scientific">Rhynchospora pubera</name>
    <dbReference type="NCBI Taxonomy" id="906938"/>
    <lineage>
        <taxon>Eukaryota</taxon>
        <taxon>Viridiplantae</taxon>
        <taxon>Streptophyta</taxon>
        <taxon>Embryophyta</taxon>
        <taxon>Tracheophyta</taxon>
        <taxon>Spermatophyta</taxon>
        <taxon>Magnoliopsida</taxon>
        <taxon>Liliopsida</taxon>
        <taxon>Poales</taxon>
        <taxon>Cyperaceae</taxon>
        <taxon>Cyperoideae</taxon>
        <taxon>Rhynchosporeae</taxon>
        <taxon>Rhynchospora</taxon>
    </lineage>
</organism>
<evidence type="ECO:0000259" key="7">
    <source>
        <dbReference type="SMART" id="SM00385"/>
    </source>
</evidence>
<dbReference type="SMART" id="SM00385">
    <property type="entry name" value="CYCLIN"/>
    <property type="match status" value="2"/>
</dbReference>
<dbReference type="InterPro" id="IPR004367">
    <property type="entry name" value="Cyclin_C-dom"/>
</dbReference>
<dbReference type="InterPro" id="IPR048258">
    <property type="entry name" value="Cyclins_cyclin-box"/>
</dbReference>
<dbReference type="Pfam" id="PF02984">
    <property type="entry name" value="Cyclin_C"/>
    <property type="match status" value="1"/>
</dbReference>
<evidence type="ECO:0000259" key="8">
    <source>
        <dbReference type="SMART" id="SM01332"/>
    </source>
</evidence>
<feature type="compositionally biased region" description="Basic residues" evidence="6">
    <location>
        <begin position="81"/>
        <end position="91"/>
    </location>
</feature>
<dbReference type="InterPro" id="IPR013763">
    <property type="entry name" value="Cyclin-like_dom"/>
</dbReference>
<accession>A0AAV8DIT1</accession>
<evidence type="ECO:0000313" key="10">
    <source>
        <dbReference type="Proteomes" id="UP001140206"/>
    </source>
</evidence>
<dbReference type="Gene3D" id="1.10.472.10">
    <property type="entry name" value="Cyclin-like"/>
    <property type="match status" value="2"/>
</dbReference>
<comment type="similarity">
    <text evidence="1">Belongs to the cyclin family. Cyclin AB subfamily.</text>
</comment>
<name>A0AAV8DIT1_9POAL</name>
<sequence>MQAKQSASIAGFHQHIGCFTRSRAAAASAARANTNSNTNTNTNTAVPLNKPHPHNKKKVTGDPSHENAPRLIQRPKPNNAKGHKKGRPKRHPLAELQTNVRLTPAPDVNKELNRHPLADLPARTKKGKGKRLVSDHCTDAAVGTNLGVPNKRHAPLRQVSNVLCDLVPQHSSFPVPNTEMKVFPGASLGICKSREEAQSPADCGKPEPKTAEDIKINEGGSKHIISSLRYLNKDRESIETAFLEESSYGTRAFVMNADSINGDTTSSGIVNIDCDKSNTRMCSIYAFDIYSNFRANELIRRPSSDFMEKLQSDITQNMRAILIDWLVEVCDEYCLVPDTLYLTVYLIDRFLSKSKIERQRLQLLGITCMFIASKYEEICAPRVQEFCFITDNSYTKAEVLRMESQVLSLVGYYISVPTIKIFLRRFLRAAQASSKAPPVLMHLTNYLAELTLMEYSFLKFLPSVIASAAVFLAQWTLDQSTSPWNDTLQHFTGYKSCDIKNSVLALRDLQVNTKNCTLKAIRQKYQQDKFSSVACLASPELLDSLFC</sequence>
<dbReference type="PROSITE" id="PS00292">
    <property type="entry name" value="CYCLINS"/>
    <property type="match status" value="1"/>
</dbReference>
<dbReference type="GO" id="GO:0051301">
    <property type="term" value="P:cell division"/>
    <property type="evidence" value="ECO:0007669"/>
    <property type="project" value="UniProtKB-KW"/>
</dbReference>
<dbReference type="AlphaFoldDB" id="A0AAV8DIT1"/>
<dbReference type="InterPro" id="IPR006671">
    <property type="entry name" value="Cyclin_N"/>
</dbReference>
<feature type="region of interest" description="Disordered" evidence="6">
    <location>
        <begin position="29"/>
        <end position="95"/>
    </location>
</feature>
<evidence type="ECO:0000313" key="9">
    <source>
        <dbReference type="EMBL" id="KAJ4768980.1"/>
    </source>
</evidence>
<keyword evidence="4" id="KW-0131">Cell cycle</keyword>
<feature type="compositionally biased region" description="Low complexity" evidence="6">
    <location>
        <begin position="29"/>
        <end position="45"/>
    </location>
</feature>
<dbReference type="FunFam" id="1.10.472.10:FF:000167">
    <property type="entry name" value="Mitotic cyclin 6"/>
    <property type="match status" value="1"/>
</dbReference>
<gene>
    <name evidence="9" type="ORF">LUZ62_079355</name>
</gene>
<evidence type="ECO:0000256" key="5">
    <source>
        <dbReference type="RuleBase" id="RU000383"/>
    </source>
</evidence>
<dbReference type="InterPro" id="IPR036915">
    <property type="entry name" value="Cyclin-like_sf"/>
</dbReference>
<keyword evidence="10" id="KW-1185">Reference proteome</keyword>
<evidence type="ECO:0000256" key="4">
    <source>
        <dbReference type="ARBA" id="ARBA00023306"/>
    </source>
</evidence>
<protein>
    <submittedName>
        <fullName evidence="9">Cyclin family protein</fullName>
    </submittedName>
</protein>
<feature type="domain" description="Cyclin-like" evidence="7">
    <location>
        <begin position="324"/>
        <end position="408"/>
    </location>
</feature>
<keyword evidence="3 5" id="KW-0195">Cyclin</keyword>
<dbReference type="InterPro" id="IPR039361">
    <property type="entry name" value="Cyclin"/>
</dbReference>
<reference evidence="9" key="1">
    <citation type="submission" date="2022-08" db="EMBL/GenBank/DDBJ databases">
        <authorList>
            <person name="Marques A."/>
        </authorList>
    </citation>
    <scope>NUCLEOTIDE SEQUENCE</scope>
    <source>
        <strain evidence="9">RhyPub2mFocal</strain>
        <tissue evidence="9">Leaves</tissue>
    </source>
</reference>
<evidence type="ECO:0000256" key="3">
    <source>
        <dbReference type="ARBA" id="ARBA00023127"/>
    </source>
</evidence>
<comment type="caution">
    <text evidence="9">The sequence shown here is derived from an EMBL/GenBank/DDBJ whole genome shotgun (WGS) entry which is preliminary data.</text>
</comment>
<feature type="domain" description="Cyclin C-terminal" evidence="8">
    <location>
        <begin position="417"/>
        <end position="539"/>
    </location>
</feature>
<dbReference type="Proteomes" id="UP001140206">
    <property type="component" value="Chromosome 4"/>
</dbReference>
<dbReference type="FunFam" id="1.10.472.10:FF:000013">
    <property type="entry name" value="Cyclin A1"/>
    <property type="match status" value="1"/>
</dbReference>
<dbReference type="Pfam" id="PF00134">
    <property type="entry name" value="Cyclin_N"/>
    <property type="match status" value="1"/>
</dbReference>